<accession>A0ABV4HTQ6</accession>
<keyword evidence="3" id="KW-1185">Reference proteome</keyword>
<organism evidence="2 3">
    <name type="scientific">Luteimonas salinilitoris</name>
    <dbReference type="NCBI Taxonomy" id="3237697"/>
    <lineage>
        <taxon>Bacteria</taxon>
        <taxon>Pseudomonadati</taxon>
        <taxon>Pseudomonadota</taxon>
        <taxon>Gammaproteobacteria</taxon>
        <taxon>Lysobacterales</taxon>
        <taxon>Lysobacteraceae</taxon>
        <taxon>Luteimonas</taxon>
    </lineage>
</organism>
<evidence type="ECO:0000256" key="1">
    <source>
        <dbReference type="SAM" id="MobiDB-lite"/>
    </source>
</evidence>
<reference evidence="2 3" key="1">
    <citation type="submission" date="2024-07" db="EMBL/GenBank/DDBJ databases">
        <title>Luteimonas salilacus sp. nov., isolated from the shore soil of Salt Lake in Tibet of China.</title>
        <authorList>
            <person name="Zhang X."/>
            <person name="Li A."/>
        </authorList>
    </citation>
    <scope>NUCLEOTIDE SEQUENCE [LARGE SCALE GENOMIC DNA]</scope>
    <source>
        <strain evidence="2 3">B3-2-R+30</strain>
    </source>
</reference>
<feature type="region of interest" description="Disordered" evidence="1">
    <location>
        <begin position="45"/>
        <end position="162"/>
    </location>
</feature>
<sequence>MQPWIAALGSALLHLLLLLIAMLSPPITMTTPQGDAAGGSRVEVNFIGESPPQPTQAPPAPAAASEPAGASPAASRIESAPVTHADDPLPADAAATSDASTASRIPRPMQRPDVPAPAASAPPTTQRRSRTWGQPPGMLVEDLAPVNAGPARSPAVERGRRYNASASEPNLEVGGYQVVYDLRSETRLRTWRDQGMTELFLPLPGTRQYMVCPLETALKRESGPCRLLEPNDPEMANIGDAREVITVQQVYRRGDLVWRGPRPYR</sequence>
<evidence type="ECO:0000313" key="3">
    <source>
        <dbReference type="Proteomes" id="UP001566331"/>
    </source>
</evidence>
<dbReference type="RefSeq" id="WP_370565414.1">
    <property type="nucleotide sequence ID" value="NZ_JBFWIB010000016.1"/>
</dbReference>
<dbReference type="EMBL" id="JBFWIC010000027">
    <property type="protein sequence ID" value="MEZ0476143.1"/>
    <property type="molecule type" value="Genomic_DNA"/>
</dbReference>
<feature type="compositionally biased region" description="Low complexity" evidence="1">
    <location>
        <begin position="62"/>
        <end position="75"/>
    </location>
</feature>
<evidence type="ECO:0000313" key="2">
    <source>
        <dbReference type="EMBL" id="MEZ0476143.1"/>
    </source>
</evidence>
<feature type="compositionally biased region" description="Pro residues" evidence="1">
    <location>
        <begin position="51"/>
        <end position="61"/>
    </location>
</feature>
<protein>
    <submittedName>
        <fullName evidence="2">Type II toxin-antitoxin system RelE/ParE family toxin</fullName>
    </submittedName>
</protein>
<gene>
    <name evidence="2" type="ORF">AB6713_16200</name>
</gene>
<dbReference type="Proteomes" id="UP001566331">
    <property type="component" value="Unassembled WGS sequence"/>
</dbReference>
<name>A0ABV4HTQ6_9GAMM</name>
<proteinExistence type="predicted"/>
<comment type="caution">
    <text evidence="2">The sequence shown here is derived from an EMBL/GenBank/DDBJ whole genome shotgun (WGS) entry which is preliminary data.</text>
</comment>
<feature type="compositionally biased region" description="Low complexity" evidence="1">
    <location>
        <begin position="88"/>
        <end position="103"/>
    </location>
</feature>